<evidence type="ECO:0000256" key="1">
    <source>
        <dbReference type="SAM" id="MobiDB-lite"/>
    </source>
</evidence>
<comment type="caution">
    <text evidence="5">The sequence shown here is derived from an EMBL/GenBank/DDBJ whole genome shotgun (WGS) entry which is preliminary data.</text>
</comment>
<gene>
    <name evidence="5" type="ORF">EVOR1521_LOCUS25033</name>
</gene>
<dbReference type="Pfam" id="PF26010">
    <property type="entry name" value="DUF8003"/>
    <property type="match status" value="1"/>
</dbReference>
<dbReference type="Proteomes" id="UP001178507">
    <property type="component" value="Unassembled WGS sequence"/>
</dbReference>
<protein>
    <recommendedName>
        <fullName evidence="4">DUF8003 domain-containing protein</fullName>
    </recommendedName>
</protein>
<feature type="region of interest" description="Disordered" evidence="1">
    <location>
        <begin position="905"/>
        <end position="932"/>
    </location>
</feature>
<name>A0AA36JB76_9DINO</name>
<feature type="domain" description="DUF8003" evidence="4">
    <location>
        <begin position="540"/>
        <end position="600"/>
    </location>
</feature>
<feature type="signal peptide" evidence="3">
    <location>
        <begin position="1"/>
        <end position="17"/>
    </location>
</feature>
<keyword evidence="6" id="KW-1185">Reference proteome</keyword>
<evidence type="ECO:0000256" key="2">
    <source>
        <dbReference type="SAM" id="Phobius"/>
    </source>
</evidence>
<feature type="transmembrane region" description="Helical" evidence="2">
    <location>
        <begin position="957"/>
        <end position="983"/>
    </location>
</feature>
<dbReference type="InterPro" id="IPR058316">
    <property type="entry name" value="DUF8003"/>
</dbReference>
<evidence type="ECO:0000313" key="6">
    <source>
        <dbReference type="Proteomes" id="UP001178507"/>
    </source>
</evidence>
<proteinExistence type="predicted"/>
<keyword evidence="2" id="KW-0472">Membrane</keyword>
<dbReference type="AlphaFoldDB" id="A0AA36JB76"/>
<evidence type="ECO:0000313" key="5">
    <source>
        <dbReference type="EMBL" id="CAJ1402060.1"/>
    </source>
</evidence>
<evidence type="ECO:0000259" key="4">
    <source>
        <dbReference type="Pfam" id="PF26010"/>
    </source>
</evidence>
<dbReference type="PANTHER" id="PTHR31513">
    <property type="entry name" value="EPHRIN TYPE-B RECEPTOR"/>
    <property type="match status" value="1"/>
</dbReference>
<reference evidence="5" key="1">
    <citation type="submission" date="2023-08" db="EMBL/GenBank/DDBJ databases">
        <authorList>
            <person name="Chen Y."/>
            <person name="Shah S."/>
            <person name="Dougan E. K."/>
            <person name="Thang M."/>
            <person name="Chan C."/>
        </authorList>
    </citation>
    <scope>NUCLEOTIDE SEQUENCE</scope>
</reference>
<feature type="transmembrane region" description="Helical" evidence="2">
    <location>
        <begin position="995"/>
        <end position="1015"/>
    </location>
</feature>
<feature type="transmembrane region" description="Helical" evidence="2">
    <location>
        <begin position="1051"/>
        <end position="1077"/>
    </location>
</feature>
<evidence type="ECO:0000256" key="3">
    <source>
        <dbReference type="SAM" id="SignalP"/>
    </source>
</evidence>
<dbReference type="PANTHER" id="PTHR31513:SF2">
    <property type="entry name" value="MRAZ"/>
    <property type="match status" value="1"/>
</dbReference>
<organism evidence="5 6">
    <name type="scientific">Effrenium voratum</name>
    <dbReference type="NCBI Taxonomy" id="2562239"/>
    <lineage>
        <taxon>Eukaryota</taxon>
        <taxon>Sar</taxon>
        <taxon>Alveolata</taxon>
        <taxon>Dinophyceae</taxon>
        <taxon>Suessiales</taxon>
        <taxon>Symbiodiniaceae</taxon>
        <taxon>Effrenium</taxon>
    </lineage>
</organism>
<keyword evidence="2" id="KW-0812">Transmembrane</keyword>
<sequence>MALALALSLVVASGTICKEDVGDNETCVLRDNLAVVPPSDGVYSFDGAIVVPAGQHQRFSGPVAFRSSSLVLEPGSAMVGNSRLKFLAASVRLTQASLRAKDLVFAHSTCESMSFLQSELEASRKVSVTCVGGNVSLFDANFTARWRKDALSLKVLSETFFAKGHTRLMARSIQVVTWENLVLAAEVQQMSVLDLNSYGPMSLGWQGGFWTVRSMWVRGMRVDLARDHRVEALGQASCSPVVTEVHDLCENTGRPVQALLRHLQPDLFFVTQALVIGARARLLGSAVVLCCNNTLLMRKSASINSDGRGCPPGQGIGAGETRSLGNVCGGAGASNLGTGGFGAHLHHTLQLEACARPGAKTPYARPKLPLGGASGGGCGVPQAECLEAVAKVGLPHSSGGGLVWLSAGLLKLNSQVRVSASGTDGGLVAYKGTLLASGGGAGGQIVAHLGACRVVGCQGACEKPAFVATGGRAMCSSRSWAVGGAGGGGFIGLSVATSLSHDSPVLLDVTGGDLTSTCADTLPQSSLNVILGLPGVATSLSPCAAGHAGPFCAACAAGLWGDGQLCRPCATLQGLGFYVARGWPNASCPYQCKRGLPHVKLNPECLSNLRFAISCLGGRLGLVASLLCPVLIFLGARFCRAPPAIQSTSFPSELLPKHSRRIFLPGENSFERPWRVEVLATECSEVVLSRLSEILAVPAWEPVCLFAAWLLCPPLFQLAAYQLRRRRAQKAQALLPGPTASGASASRLGCDGGATLGFLDIFDMERSLVDWAPSLRQEHIFLVRGQGTWSCPWELDVGDPLLLGVAPSQLAPQAAFSLVCAFNRLSRHLARPLTDSDPALRQLQELRRQHLAQVQVFRLRSREVCSSGPTFSDLVRRIPSSTQDAEFRLGLVFSATANPANRFAEREAPLVTPQRPELPEPGPEVATKEETSGDWRRKLASFRFWLLVRCSCPQASFLTMSLVFLILVVFDVMACALMAYSLWALAAPGVLRRWLLLPTPLAPLLAPALGLAALLEGRTPLAQYLHRGHAQLALRSLLNLVPVALVLKAELLLPFCVVLVLNLCTIYAAAAFSVLAAEAADRCAAKAHSAHSAERRAASTQMMVLPPRSQTVSDADPGGFQGVP</sequence>
<accession>A0AA36JB76</accession>
<keyword evidence="2" id="KW-1133">Transmembrane helix</keyword>
<keyword evidence="3" id="KW-0732">Signal</keyword>
<feature type="chain" id="PRO_5041372427" description="DUF8003 domain-containing protein" evidence="3">
    <location>
        <begin position="18"/>
        <end position="1124"/>
    </location>
</feature>
<dbReference type="EMBL" id="CAUJNA010003438">
    <property type="protein sequence ID" value="CAJ1402060.1"/>
    <property type="molecule type" value="Genomic_DNA"/>
</dbReference>